<feature type="transmembrane region" description="Helical" evidence="1">
    <location>
        <begin position="95"/>
        <end position="117"/>
    </location>
</feature>
<gene>
    <name evidence="2" type="ORF">HNR61_002163</name>
</gene>
<keyword evidence="1" id="KW-0812">Transmembrane</keyword>
<dbReference type="RefSeq" id="WP_182842948.1">
    <property type="nucleotide sequence ID" value="NZ_BAAALP010000057.1"/>
</dbReference>
<feature type="transmembrane region" description="Helical" evidence="1">
    <location>
        <begin position="59"/>
        <end position="83"/>
    </location>
</feature>
<dbReference type="EMBL" id="JACJIA010000002">
    <property type="protein sequence ID" value="MBA8950550.1"/>
    <property type="molecule type" value="Genomic_DNA"/>
</dbReference>
<keyword evidence="3" id="KW-1185">Reference proteome</keyword>
<accession>A0A7W3LM46</accession>
<dbReference type="Pfam" id="PF13160">
    <property type="entry name" value="DUF3995"/>
    <property type="match status" value="1"/>
</dbReference>
<keyword evidence="1" id="KW-0472">Membrane</keyword>
<dbReference type="Proteomes" id="UP000572680">
    <property type="component" value="Unassembled WGS sequence"/>
</dbReference>
<feature type="transmembrane region" description="Helical" evidence="1">
    <location>
        <begin position="137"/>
        <end position="157"/>
    </location>
</feature>
<evidence type="ECO:0000313" key="2">
    <source>
        <dbReference type="EMBL" id="MBA8950550.1"/>
    </source>
</evidence>
<name>A0A7W3LM46_ACTNM</name>
<proteinExistence type="predicted"/>
<reference evidence="2 3" key="1">
    <citation type="submission" date="2020-08" db="EMBL/GenBank/DDBJ databases">
        <title>Genomic Encyclopedia of Type Strains, Phase IV (KMG-IV): sequencing the most valuable type-strain genomes for metagenomic binning, comparative biology and taxonomic classification.</title>
        <authorList>
            <person name="Goeker M."/>
        </authorList>
    </citation>
    <scope>NUCLEOTIDE SEQUENCE [LARGE SCALE GENOMIC DNA]</scope>
    <source>
        <strain evidence="2 3">DSM 44197</strain>
    </source>
</reference>
<keyword evidence="1" id="KW-1133">Transmembrane helix</keyword>
<evidence type="ECO:0000313" key="3">
    <source>
        <dbReference type="Proteomes" id="UP000572680"/>
    </source>
</evidence>
<feature type="transmembrane region" description="Helical" evidence="1">
    <location>
        <begin position="20"/>
        <end position="39"/>
    </location>
</feature>
<comment type="caution">
    <text evidence="2">The sequence shown here is derived from an EMBL/GenBank/DDBJ whole genome shotgun (WGS) entry which is preliminary data.</text>
</comment>
<evidence type="ECO:0008006" key="4">
    <source>
        <dbReference type="Google" id="ProtNLM"/>
    </source>
</evidence>
<dbReference type="AlphaFoldDB" id="A0A7W3LM46"/>
<evidence type="ECO:0000256" key="1">
    <source>
        <dbReference type="SAM" id="Phobius"/>
    </source>
</evidence>
<protein>
    <recommendedName>
        <fullName evidence="4">DUF3995 domain-containing protein</fullName>
    </recommendedName>
</protein>
<organism evidence="2 3">
    <name type="scientific">Actinomadura namibiensis</name>
    <dbReference type="NCBI Taxonomy" id="182080"/>
    <lineage>
        <taxon>Bacteria</taxon>
        <taxon>Bacillati</taxon>
        <taxon>Actinomycetota</taxon>
        <taxon>Actinomycetes</taxon>
        <taxon>Streptosporangiales</taxon>
        <taxon>Thermomonosporaceae</taxon>
        <taxon>Actinomadura</taxon>
    </lineage>
</organism>
<sequence length="162" mass="17195">MNATGTARLHDGIGRGVRGWAAYGAAAWGLLFAAVHVYWVLGGRWGLPAGMDLFSNTALLVIDIIAVPVSLGATALALSLVNAWGRWVPARLRALGAWGAAALMTVHALPTVPDWAALATGTRTTGDFTGNERFVTFLYEPWFMAGGVLFGLAAFGFHRARR</sequence>
<dbReference type="InterPro" id="IPR025058">
    <property type="entry name" value="DUF3995"/>
</dbReference>